<reference evidence="2" key="1">
    <citation type="submission" date="2020-09" db="EMBL/GenBank/DDBJ databases">
        <title>Genome-Enabled Discovery of Anthraquinone Biosynthesis in Senna tora.</title>
        <authorList>
            <person name="Kang S.-H."/>
            <person name="Pandey R.P."/>
            <person name="Lee C.-M."/>
            <person name="Sim J.-S."/>
            <person name="Jeong J.-T."/>
            <person name="Choi B.-S."/>
            <person name="Jung M."/>
            <person name="Ginzburg D."/>
            <person name="Zhao K."/>
            <person name="Won S.Y."/>
            <person name="Oh T.-J."/>
            <person name="Yu Y."/>
            <person name="Kim N.-H."/>
            <person name="Lee O.R."/>
            <person name="Lee T.-H."/>
            <person name="Bashyal P."/>
            <person name="Kim T.-S."/>
            <person name="Lee W.-H."/>
            <person name="Kawkins C."/>
            <person name="Kim C.-K."/>
            <person name="Kim J.S."/>
            <person name="Ahn B.O."/>
            <person name="Rhee S.Y."/>
            <person name="Sohng J.K."/>
        </authorList>
    </citation>
    <scope>NUCLEOTIDE SEQUENCE</scope>
    <source>
        <tissue evidence="2">Leaf</tissue>
    </source>
</reference>
<comment type="caution">
    <text evidence="2">The sequence shown here is derived from an EMBL/GenBank/DDBJ whole genome shotgun (WGS) entry which is preliminary data.</text>
</comment>
<dbReference type="AlphaFoldDB" id="A0A834SEB6"/>
<dbReference type="OrthoDB" id="1415978at2759"/>
<evidence type="ECO:0000313" key="2">
    <source>
        <dbReference type="EMBL" id="KAF7801759.1"/>
    </source>
</evidence>
<proteinExistence type="predicted"/>
<name>A0A834SEB6_9FABA</name>
<sequence length="106" mass="12227">MMRFYAKSITSWPQSVGPRIVKAINETIEDARFCRVKLAWEHLQVHHKLQLEGTYKNMLQYKQRQNHNLMPKEQKGENQASKAPPNPTTQESMTERSDAGGVANVF</sequence>
<protein>
    <submittedName>
        <fullName evidence="2">Uncharacterized protein</fullName>
    </submittedName>
</protein>
<feature type="region of interest" description="Disordered" evidence="1">
    <location>
        <begin position="62"/>
        <end position="106"/>
    </location>
</feature>
<accession>A0A834SEB6</accession>
<gene>
    <name evidence="2" type="ORF">G2W53_040870</name>
</gene>
<dbReference type="EMBL" id="JAAIUW010000013">
    <property type="protein sequence ID" value="KAF7801759.1"/>
    <property type="molecule type" value="Genomic_DNA"/>
</dbReference>
<dbReference type="Proteomes" id="UP000634136">
    <property type="component" value="Unassembled WGS sequence"/>
</dbReference>
<evidence type="ECO:0000256" key="1">
    <source>
        <dbReference type="SAM" id="MobiDB-lite"/>
    </source>
</evidence>
<keyword evidence="3" id="KW-1185">Reference proteome</keyword>
<organism evidence="2 3">
    <name type="scientific">Senna tora</name>
    <dbReference type="NCBI Taxonomy" id="362788"/>
    <lineage>
        <taxon>Eukaryota</taxon>
        <taxon>Viridiplantae</taxon>
        <taxon>Streptophyta</taxon>
        <taxon>Embryophyta</taxon>
        <taxon>Tracheophyta</taxon>
        <taxon>Spermatophyta</taxon>
        <taxon>Magnoliopsida</taxon>
        <taxon>eudicotyledons</taxon>
        <taxon>Gunneridae</taxon>
        <taxon>Pentapetalae</taxon>
        <taxon>rosids</taxon>
        <taxon>fabids</taxon>
        <taxon>Fabales</taxon>
        <taxon>Fabaceae</taxon>
        <taxon>Caesalpinioideae</taxon>
        <taxon>Cassia clade</taxon>
        <taxon>Senna</taxon>
    </lineage>
</organism>
<evidence type="ECO:0000313" key="3">
    <source>
        <dbReference type="Proteomes" id="UP000634136"/>
    </source>
</evidence>